<keyword evidence="1" id="KW-1133">Transmembrane helix</keyword>
<keyword evidence="1" id="KW-0472">Membrane</keyword>
<dbReference type="EMBL" id="FNDB01000015">
    <property type="protein sequence ID" value="SDH80318.1"/>
    <property type="molecule type" value="Genomic_DNA"/>
</dbReference>
<feature type="transmembrane region" description="Helical" evidence="1">
    <location>
        <begin position="12"/>
        <end position="31"/>
    </location>
</feature>
<accession>A0A1G8FDT7</accession>
<feature type="transmembrane region" description="Helical" evidence="1">
    <location>
        <begin position="186"/>
        <end position="219"/>
    </location>
</feature>
<protein>
    <submittedName>
        <fullName evidence="2">Uncharacterized protein</fullName>
    </submittedName>
</protein>
<keyword evidence="1" id="KW-0812">Transmembrane</keyword>
<gene>
    <name evidence="2" type="ORF">SAMN04488062_1156</name>
</gene>
<organism evidence="2 3">
    <name type="scientific">Flavobacterium omnivorum</name>
    <dbReference type="NCBI Taxonomy" id="178355"/>
    <lineage>
        <taxon>Bacteria</taxon>
        <taxon>Pseudomonadati</taxon>
        <taxon>Bacteroidota</taxon>
        <taxon>Flavobacteriia</taxon>
        <taxon>Flavobacteriales</taxon>
        <taxon>Flavobacteriaceae</taxon>
        <taxon>Flavobacterium</taxon>
    </lineage>
</organism>
<evidence type="ECO:0000313" key="2">
    <source>
        <dbReference type="EMBL" id="SDH80318.1"/>
    </source>
</evidence>
<reference evidence="3" key="1">
    <citation type="submission" date="2016-10" db="EMBL/GenBank/DDBJ databases">
        <authorList>
            <person name="Varghese N."/>
            <person name="Submissions S."/>
        </authorList>
    </citation>
    <scope>NUCLEOTIDE SEQUENCE [LARGE SCALE GENOMIC DNA]</scope>
    <source>
        <strain evidence="3">CGMCC 1.2747</strain>
    </source>
</reference>
<dbReference type="OrthoDB" id="6028159at2"/>
<dbReference type="RefSeq" id="WP_091258274.1">
    <property type="nucleotide sequence ID" value="NZ_FNDB01000015.1"/>
</dbReference>
<proteinExistence type="predicted"/>
<keyword evidence="3" id="KW-1185">Reference proteome</keyword>
<dbReference type="AlphaFoldDB" id="A0A1G8FDT7"/>
<name>A0A1G8FDT7_9FLAO</name>
<dbReference type="NCBIfam" id="NF041635">
    <property type="entry name" value="STM3941_fam"/>
    <property type="match status" value="1"/>
</dbReference>
<dbReference type="InterPro" id="IPR048136">
    <property type="entry name" value="STM3941-like"/>
</dbReference>
<sequence>MTELKLYKSNSKGIKILALCLPFVLIGIWMISEKQNGTFDYYMGWFIASFFGLGIPISIFTLLDKRPQIIINENGIWDRTTKQKEIKWEQIKESYLIDIYNQKFISIVVDETFVFKKNTFSWLNKLNKYVGAQELNINLSQIKIDENKLTDFINHIRVSEKYQRNNLIKNFNSNLLLSTVSNSQKYFAYSLILICMLIVSLSNFYMFWVIMITMGIGGLIARWYRGINNNSNLRKYSELIAYLGFANMVIIGLAFKTYDYTTNKIGIKLTNKIETYKTEYGNYPNEIKTLSEKLNLNLIEKYIADKIVYKKTENEYILELKFLNHNLKEFDNELKEWD</sequence>
<feature type="transmembrane region" description="Helical" evidence="1">
    <location>
        <begin position="239"/>
        <end position="258"/>
    </location>
</feature>
<evidence type="ECO:0000313" key="3">
    <source>
        <dbReference type="Proteomes" id="UP000199274"/>
    </source>
</evidence>
<evidence type="ECO:0000256" key="1">
    <source>
        <dbReference type="SAM" id="Phobius"/>
    </source>
</evidence>
<feature type="transmembrane region" description="Helical" evidence="1">
    <location>
        <begin position="43"/>
        <end position="63"/>
    </location>
</feature>
<dbReference type="Proteomes" id="UP000199274">
    <property type="component" value="Unassembled WGS sequence"/>
</dbReference>